<sequence length="291" mass="32273">MNPDALVSIGLPTFNGGRQLEKAVLSVLAQDHQNLELIISDNASTDDTEEVCRDLAAADNRIVYHRQPENVGPVANFSTALRLAKGEFFRWVGDDDTLAPHCVSRSLEEFAKDDRLVLVTAQTSYTADGVTRTGRYEGTALNSDDPADRFAEMLRLLTESFVLMDPLYGMHRTAVAGAIPRPVLVREDEIAAARHALAGPWAHVPEVLSHRNWANANPVRMSGKLALPAWRGYFATLIQVRVLLGILDETDLTPDQRRRARAAVFKLYVSRQRRLAARGGRKLARLARLGR</sequence>
<dbReference type="EMBL" id="JBICRM010000011">
    <property type="protein sequence ID" value="MFG1705599.1"/>
    <property type="molecule type" value="Genomic_DNA"/>
</dbReference>
<dbReference type="PANTHER" id="PTHR22916">
    <property type="entry name" value="GLYCOSYLTRANSFERASE"/>
    <property type="match status" value="1"/>
</dbReference>
<protein>
    <submittedName>
        <fullName evidence="2">Glycosyltransferase family A protein</fullName>
        <ecNumber evidence="2">2.4.-.-</ecNumber>
    </submittedName>
</protein>
<dbReference type="PANTHER" id="PTHR22916:SF3">
    <property type="entry name" value="UDP-GLCNAC:BETAGAL BETA-1,3-N-ACETYLGLUCOSAMINYLTRANSFERASE-LIKE PROTEIN 1"/>
    <property type="match status" value="1"/>
</dbReference>
<dbReference type="SUPFAM" id="SSF53448">
    <property type="entry name" value="Nucleotide-diphospho-sugar transferases"/>
    <property type="match status" value="1"/>
</dbReference>
<dbReference type="GO" id="GO:0016757">
    <property type="term" value="F:glycosyltransferase activity"/>
    <property type="evidence" value="ECO:0007669"/>
    <property type="project" value="UniProtKB-KW"/>
</dbReference>
<reference evidence="2 3" key="1">
    <citation type="submission" date="2024-10" db="EMBL/GenBank/DDBJ databases">
        <authorList>
            <person name="Topkara A.R."/>
            <person name="Saygin H."/>
        </authorList>
    </citation>
    <scope>NUCLEOTIDE SEQUENCE [LARGE SCALE GENOMIC DNA]</scope>
    <source>
        <strain evidence="2 3">M3C6</strain>
    </source>
</reference>
<dbReference type="Pfam" id="PF00535">
    <property type="entry name" value="Glycos_transf_2"/>
    <property type="match status" value="1"/>
</dbReference>
<organism evidence="2 3">
    <name type="scientific">Nonomuraea marmarensis</name>
    <dbReference type="NCBI Taxonomy" id="3351344"/>
    <lineage>
        <taxon>Bacteria</taxon>
        <taxon>Bacillati</taxon>
        <taxon>Actinomycetota</taxon>
        <taxon>Actinomycetes</taxon>
        <taxon>Streptosporangiales</taxon>
        <taxon>Streptosporangiaceae</taxon>
        <taxon>Nonomuraea</taxon>
    </lineage>
</organism>
<dbReference type="InterPro" id="IPR001173">
    <property type="entry name" value="Glyco_trans_2-like"/>
</dbReference>
<keyword evidence="3" id="KW-1185">Reference proteome</keyword>
<evidence type="ECO:0000313" key="3">
    <source>
        <dbReference type="Proteomes" id="UP001603978"/>
    </source>
</evidence>
<evidence type="ECO:0000259" key="1">
    <source>
        <dbReference type="Pfam" id="PF00535"/>
    </source>
</evidence>
<comment type="caution">
    <text evidence="2">The sequence shown here is derived from an EMBL/GenBank/DDBJ whole genome shotgun (WGS) entry which is preliminary data.</text>
</comment>
<evidence type="ECO:0000313" key="2">
    <source>
        <dbReference type="EMBL" id="MFG1705599.1"/>
    </source>
</evidence>
<gene>
    <name evidence="2" type="ORF">ACFLIM_20620</name>
</gene>
<feature type="domain" description="Glycosyltransferase 2-like" evidence="1">
    <location>
        <begin position="8"/>
        <end position="138"/>
    </location>
</feature>
<keyword evidence="2" id="KW-0328">Glycosyltransferase</keyword>
<keyword evidence="2" id="KW-0808">Transferase</keyword>
<dbReference type="EC" id="2.4.-.-" evidence="2"/>
<accession>A0ABW7AES3</accession>
<dbReference type="InterPro" id="IPR029044">
    <property type="entry name" value="Nucleotide-diphossugar_trans"/>
</dbReference>
<dbReference type="RefSeq" id="WP_393167709.1">
    <property type="nucleotide sequence ID" value="NZ_JBICRM010000011.1"/>
</dbReference>
<dbReference type="Proteomes" id="UP001603978">
    <property type="component" value="Unassembled WGS sequence"/>
</dbReference>
<dbReference type="CDD" id="cd00761">
    <property type="entry name" value="Glyco_tranf_GTA_type"/>
    <property type="match status" value="1"/>
</dbReference>
<name>A0ABW7AES3_9ACTN</name>
<proteinExistence type="predicted"/>
<dbReference type="Gene3D" id="3.90.550.10">
    <property type="entry name" value="Spore Coat Polysaccharide Biosynthesis Protein SpsA, Chain A"/>
    <property type="match status" value="1"/>
</dbReference>